<name>A0A1H6DKA3_9ACTN</name>
<gene>
    <name evidence="2" type="ORF">SAMN05216223_116123</name>
</gene>
<keyword evidence="1" id="KW-0812">Transmembrane</keyword>
<evidence type="ECO:0000313" key="2">
    <source>
        <dbReference type="EMBL" id="SEG85708.1"/>
    </source>
</evidence>
<evidence type="ECO:0000256" key="1">
    <source>
        <dbReference type="SAM" id="Phobius"/>
    </source>
</evidence>
<keyword evidence="3" id="KW-1185">Reference proteome</keyword>
<organism evidence="2 3">
    <name type="scientific">Actinacidiphila yanglinensis</name>
    <dbReference type="NCBI Taxonomy" id="310779"/>
    <lineage>
        <taxon>Bacteria</taxon>
        <taxon>Bacillati</taxon>
        <taxon>Actinomycetota</taxon>
        <taxon>Actinomycetes</taxon>
        <taxon>Kitasatosporales</taxon>
        <taxon>Streptomycetaceae</taxon>
        <taxon>Actinacidiphila</taxon>
    </lineage>
</organism>
<keyword evidence="1" id="KW-1133">Transmembrane helix</keyword>
<protein>
    <submittedName>
        <fullName evidence="2">Uncharacterized protein</fullName>
    </submittedName>
</protein>
<dbReference type="Proteomes" id="UP000236754">
    <property type="component" value="Unassembled WGS sequence"/>
</dbReference>
<keyword evidence="1" id="KW-0472">Membrane</keyword>
<reference evidence="2 3" key="1">
    <citation type="submission" date="2016-10" db="EMBL/GenBank/DDBJ databases">
        <authorList>
            <person name="de Groot N.N."/>
        </authorList>
    </citation>
    <scope>NUCLEOTIDE SEQUENCE [LARGE SCALE GENOMIC DNA]</scope>
    <source>
        <strain evidence="2 3">CGMCC 4.2023</strain>
    </source>
</reference>
<proteinExistence type="predicted"/>
<sequence>MVDPMEVLNSAVAARREAGAFLHRHVWWIAAAATFGAAGWAAVVGWWRRRAAAVLAGRAAFELLPASTFEASAAEVTWFAGQLASVPAASGAPPRRASASRVQITCEDNRVRYFLEGPGRAQSLLRMPGYQDVEVIATAARLRQPAVDRIRFEGAQPTGGVR</sequence>
<dbReference type="AlphaFoldDB" id="A0A1H6DKA3"/>
<dbReference type="EMBL" id="FNVU01000016">
    <property type="protein sequence ID" value="SEG85708.1"/>
    <property type="molecule type" value="Genomic_DNA"/>
</dbReference>
<feature type="transmembrane region" description="Helical" evidence="1">
    <location>
        <begin position="26"/>
        <end position="47"/>
    </location>
</feature>
<accession>A0A1H6DKA3</accession>
<evidence type="ECO:0000313" key="3">
    <source>
        <dbReference type="Proteomes" id="UP000236754"/>
    </source>
</evidence>